<feature type="compositionally biased region" description="Low complexity" evidence="1">
    <location>
        <begin position="275"/>
        <end position="291"/>
    </location>
</feature>
<comment type="caution">
    <text evidence="4">The sequence shown here is derived from an EMBL/GenBank/DDBJ whole genome shotgun (WGS) entry which is preliminary data.</text>
</comment>
<evidence type="ECO:0000313" key="4">
    <source>
        <dbReference type="EMBL" id="KAG7725481.1"/>
    </source>
</evidence>
<protein>
    <recommendedName>
        <fullName evidence="3">FAD-binding PCMH-type domain-containing protein</fullName>
    </recommendedName>
</protein>
<feature type="chain" id="PRO_5042962642" description="FAD-binding PCMH-type domain-containing protein" evidence="2">
    <location>
        <begin position="18"/>
        <end position="352"/>
    </location>
</feature>
<keyword evidence="2" id="KW-0732">Signal</keyword>
<feature type="region of interest" description="Disordered" evidence="1">
    <location>
        <begin position="256"/>
        <end position="352"/>
    </location>
</feature>
<organism evidence="4 5">
    <name type="scientific">Ogataea haglerorum</name>
    <dbReference type="NCBI Taxonomy" id="1937702"/>
    <lineage>
        <taxon>Eukaryota</taxon>
        <taxon>Fungi</taxon>
        <taxon>Dikarya</taxon>
        <taxon>Ascomycota</taxon>
        <taxon>Saccharomycotina</taxon>
        <taxon>Pichiomycetes</taxon>
        <taxon>Pichiales</taxon>
        <taxon>Pichiaceae</taxon>
        <taxon>Ogataea</taxon>
    </lineage>
</organism>
<feature type="compositionally biased region" description="Basic and acidic residues" evidence="1">
    <location>
        <begin position="297"/>
        <end position="310"/>
    </location>
</feature>
<dbReference type="SUPFAM" id="SSF56176">
    <property type="entry name" value="FAD-binding/transporter-associated domain-like"/>
    <property type="match status" value="1"/>
</dbReference>
<dbReference type="InterPro" id="IPR036318">
    <property type="entry name" value="FAD-bd_PCMH-like_sf"/>
</dbReference>
<feature type="compositionally biased region" description="Basic and acidic residues" evidence="1">
    <location>
        <begin position="319"/>
        <end position="331"/>
    </location>
</feature>
<reference evidence="4" key="1">
    <citation type="journal article" date="2021" name="G3 (Bethesda)">
        <title>Genomic diversity, chromosomal rearrangements, and interspecies hybridization in the ogataea polymorpha species complex.</title>
        <authorList>
            <person name="Hanson S.J."/>
            <person name="Cinneide E.O."/>
            <person name="Salzberg L.I."/>
            <person name="Wolfe K.H."/>
            <person name="McGowan J."/>
            <person name="Fitzpatrick D.A."/>
            <person name="Matlin K."/>
        </authorList>
    </citation>
    <scope>NUCLEOTIDE SEQUENCE</scope>
    <source>
        <strain evidence="4">83-405-1</strain>
    </source>
</reference>
<dbReference type="Gene3D" id="3.30.465.10">
    <property type="match status" value="1"/>
</dbReference>
<dbReference type="GO" id="GO:0071949">
    <property type="term" value="F:FAD binding"/>
    <property type="evidence" value="ECO:0007669"/>
    <property type="project" value="InterPro"/>
</dbReference>
<dbReference type="AlphaFoldDB" id="A0AAN6HYV4"/>
<proteinExistence type="predicted"/>
<evidence type="ECO:0000259" key="3">
    <source>
        <dbReference type="PROSITE" id="PS51387"/>
    </source>
</evidence>
<dbReference type="InterPro" id="IPR016166">
    <property type="entry name" value="FAD-bd_PCMH"/>
</dbReference>
<accession>A0AAN6HYV4</accession>
<dbReference type="InterPro" id="IPR016169">
    <property type="entry name" value="FAD-bd_PCMH_sub2"/>
</dbReference>
<name>A0AAN6HYV4_9ASCO</name>
<dbReference type="Proteomes" id="UP000738402">
    <property type="component" value="Unassembled WGS sequence"/>
</dbReference>
<evidence type="ECO:0000313" key="5">
    <source>
        <dbReference type="Proteomes" id="UP000738402"/>
    </source>
</evidence>
<gene>
    <name evidence="4" type="ORF">KL933_004047</name>
</gene>
<feature type="signal peptide" evidence="2">
    <location>
        <begin position="1"/>
        <end position="17"/>
    </location>
</feature>
<evidence type="ECO:0000256" key="1">
    <source>
        <dbReference type="SAM" id="MobiDB-lite"/>
    </source>
</evidence>
<evidence type="ECO:0000256" key="2">
    <source>
        <dbReference type="SAM" id="SignalP"/>
    </source>
</evidence>
<feature type="domain" description="FAD-binding PCMH-type" evidence="3">
    <location>
        <begin position="95"/>
        <end position="296"/>
    </location>
</feature>
<dbReference type="PROSITE" id="PS51387">
    <property type="entry name" value="FAD_PCMH"/>
    <property type="match status" value="1"/>
</dbReference>
<sequence length="352" mass="37924">MQLLVVVVALGAGFAIGRTSTRQNPPRDLFPAGSTTTKADLRASSFNAPADYALFQRCVKKLQKELNLSSDDVDEELWRVMAEKPGLGSVLWSHKDTDTAKQYRIRPRDTEQFALVMKLAQLYRVPVHVGVPFDGYPRDRYGLTVDLGGMDRILAYNERTNTVTCECNADVGSFANSRGLSAMNAARPLDLALSWLVRDGLRDGARAGAAHGRVCGAVPDAERGPAGRVGRPRGVAAHVRGQLWVCALRVADGRERGRVQNGQKTGGQAGENGPAARRSSRSSACLRTASADAQRSQPRDKQLREARGERGLCAGPADRAGRCRRAAERRAGVGRSAAAEAGDRPQQSAQPI</sequence>
<dbReference type="EMBL" id="JAHLUH010000012">
    <property type="protein sequence ID" value="KAG7725481.1"/>
    <property type="molecule type" value="Genomic_DNA"/>
</dbReference>